<evidence type="ECO:0000256" key="8">
    <source>
        <dbReference type="ARBA" id="ARBA00023224"/>
    </source>
</evidence>
<evidence type="ECO:0000313" key="13">
    <source>
        <dbReference type="EMBL" id="GGH90510.1"/>
    </source>
</evidence>
<reference evidence="14" key="1">
    <citation type="journal article" date="2019" name="Int. J. Syst. Evol. Microbiol.">
        <title>The Global Catalogue of Microorganisms (GCM) 10K type strain sequencing project: providing services to taxonomists for standard genome sequencing and annotation.</title>
        <authorList>
            <consortium name="The Broad Institute Genomics Platform"/>
            <consortium name="The Broad Institute Genome Sequencing Center for Infectious Disease"/>
            <person name="Wu L."/>
            <person name="Ma J."/>
        </authorList>
    </citation>
    <scope>NUCLEOTIDE SEQUENCE [LARGE SCALE GENOMIC DNA]</scope>
    <source>
        <strain evidence="14">CCM 8778</strain>
    </source>
</reference>
<evidence type="ECO:0000256" key="2">
    <source>
        <dbReference type="ARBA" id="ARBA00022475"/>
    </source>
</evidence>
<evidence type="ECO:0000256" key="5">
    <source>
        <dbReference type="ARBA" id="ARBA00022692"/>
    </source>
</evidence>
<name>A0ABQ2AGN7_9PSED</name>
<feature type="domain" description="Methyl-accepting transducer" evidence="12">
    <location>
        <begin position="81"/>
        <end position="317"/>
    </location>
</feature>
<dbReference type="PANTHER" id="PTHR32089">
    <property type="entry name" value="METHYL-ACCEPTING CHEMOTAXIS PROTEIN MCPB"/>
    <property type="match status" value="1"/>
</dbReference>
<dbReference type="Pfam" id="PF00015">
    <property type="entry name" value="MCPsignal"/>
    <property type="match status" value="1"/>
</dbReference>
<dbReference type="EMBL" id="BMDE01000002">
    <property type="protein sequence ID" value="GGH90510.1"/>
    <property type="molecule type" value="Genomic_DNA"/>
</dbReference>
<evidence type="ECO:0000256" key="4">
    <source>
        <dbReference type="ARBA" id="ARBA00022500"/>
    </source>
</evidence>
<evidence type="ECO:0000256" key="11">
    <source>
        <dbReference type="SAM" id="Phobius"/>
    </source>
</evidence>
<evidence type="ECO:0000256" key="3">
    <source>
        <dbReference type="ARBA" id="ARBA00022481"/>
    </source>
</evidence>
<feature type="transmembrane region" description="Helical" evidence="11">
    <location>
        <begin position="7"/>
        <end position="27"/>
    </location>
</feature>
<sequence length="526" mass="56734">MRSAFVRYPWSCLIHALALAGLMLLYLQFQLPWYVSLPSYLLLALWPWLGPWQRHEEGCVETPVPAEEGALQQLSRSLSQSTSRNALAAAELAFIAQQLAVRSQQQVQQASEASGVADLLSQSGLLQADNAATAARQVEQVSLQSDAARQLLQQASQSMQHLASQSGQSEGLIGELTERSGQIRELTARIGAIASQTNLLALNAAIEAARAGDLGRGFAVVADEVRSLAGHTSAASAEVARMSAAISEQSAAVAAHIQAQGSALSQAAQEVGVASQQLLEIAEHGQALQGEVAGIAQASADSQRRLQQQGENLRLLREDSTASRTQISQLAEAAQRLLDAAEQSSEQLAAVALDDYHQGMLELAEQAARAIATRFEADLASGRISAAELFDRQLQAIPGSQPARFHSRFDAYTDEVLPALQEPLLDRHPALVYAIATTPEGYVPTHNQAFAQPPTGDLAQDMLRCRSKRLFNDRTGRRCGSHQQRLLLQTYSRDTGELMHDLSVPLWVNGRHWGGVRLGYRPQSAG</sequence>
<keyword evidence="7 11" id="KW-0472">Membrane</keyword>
<keyword evidence="6 11" id="KW-1133">Transmembrane helix</keyword>
<proteinExistence type="inferred from homology"/>
<dbReference type="PANTHER" id="PTHR32089:SF120">
    <property type="entry name" value="METHYL-ACCEPTING CHEMOTAXIS PROTEIN TLPQ"/>
    <property type="match status" value="1"/>
</dbReference>
<dbReference type="PROSITE" id="PS50111">
    <property type="entry name" value="CHEMOTAXIS_TRANSDUC_2"/>
    <property type="match status" value="1"/>
</dbReference>
<keyword evidence="8 10" id="KW-0807">Transducer</keyword>
<evidence type="ECO:0000256" key="10">
    <source>
        <dbReference type="PROSITE-ProRule" id="PRU00284"/>
    </source>
</evidence>
<protein>
    <submittedName>
        <fullName evidence="13">Chemotaxis transducer</fullName>
    </submittedName>
</protein>
<dbReference type="Proteomes" id="UP000655550">
    <property type="component" value="Unassembled WGS sequence"/>
</dbReference>
<keyword evidence="5 11" id="KW-0812">Transmembrane</keyword>
<organism evidence="13 14">
    <name type="scientific">Pseudomonas fluvialis</name>
    <dbReference type="NCBI Taxonomy" id="1793966"/>
    <lineage>
        <taxon>Bacteria</taxon>
        <taxon>Pseudomonadati</taxon>
        <taxon>Pseudomonadota</taxon>
        <taxon>Gammaproteobacteria</taxon>
        <taxon>Pseudomonadales</taxon>
        <taxon>Pseudomonadaceae</taxon>
        <taxon>Pseudomonas</taxon>
    </lineage>
</organism>
<keyword evidence="3" id="KW-0488">Methylation</keyword>
<comment type="caution">
    <text evidence="13">The sequence shown here is derived from an EMBL/GenBank/DDBJ whole genome shotgun (WGS) entry which is preliminary data.</text>
</comment>
<evidence type="ECO:0000259" key="12">
    <source>
        <dbReference type="PROSITE" id="PS50111"/>
    </source>
</evidence>
<comment type="similarity">
    <text evidence="9">Belongs to the methyl-accepting chemotaxis (MCP) protein family.</text>
</comment>
<keyword evidence="14" id="KW-1185">Reference proteome</keyword>
<comment type="subcellular location">
    <subcellularLocation>
        <location evidence="1">Cell membrane</location>
    </subcellularLocation>
</comment>
<evidence type="ECO:0000256" key="9">
    <source>
        <dbReference type="ARBA" id="ARBA00029447"/>
    </source>
</evidence>
<gene>
    <name evidence="13" type="ORF">GCM10007363_08190</name>
</gene>
<accession>A0ABQ2AGN7</accession>
<keyword evidence="4" id="KW-0145">Chemotaxis</keyword>
<evidence type="ECO:0000256" key="6">
    <source>
        <dbReference type="ARBA" id="ARBA00022989"/>
    </source>
</evidence>
<dbReference type="SMART" id="SM00283">
    <property type="entry name" value="MA"/>
    <property type="match status" value="1"/>
</dbReference>
<dbReference type="RefSeq" id="WP_188390258.1">
    <property type="nucleotide sequence ID" value="NZ_BMDE01000002.1"/>
</dbReference>
<evidence type="ECO:0000313" key="14">
    <source>
        <dbReference type="Proteomes" id="UP000655550"/>
    </source>
</evidence>
<evidence type="ECO:0000256" key="1">
    <source>
        <dbReference type="ARBA" id="ARBA00004236"/>
    </source>
</evidence>
<keyword evidence="2" id="KW-1003">Cell membrane</keyword>
<evidence type="ECO:0000256" key="7">
    <source>
        <dbReference type="ARBA" id="ARBA00023136"/>
    </source>
</evidence>
<dbReference type="Gene3D" id="1.10.287.950">
    <property type="entry name" value="Methyl-accepting chemotaxis protein"/>
    <property type="match status" value="1"/>
</dbReference>
<dbReference type="InterPro" id="IPR004089">
    <property type="entry name" value="MCPsignal_dom"/>
</dbReference>
<dbReference type="SUPFAM" id="SSF58104">
    <property type="entry name" value="Methyl-accepting chemotaxis protein (MCP) signaling domain"/>
    <property type="match status" value="1"/>
</dbReference>